<dbReference type="AlphaFoldDB" id="A5D0D5"/>
<organism evidence="1 2">
    <name type="scientific">Pelotomaculum thermopropionicum (strain DSM 13744 / JCM 10971 / SI)</name>
    <dbReference type="NCBI Taxonomy" id="370438"/>
    <lineage>
        <taxon>Bacteria</taxon>
        <taxon>Bacillati</taxon>
        <taxon>Bacillota</taxon>
        <taxon>Clostridia</taxon>
        <taxon>Eubacteriales</taxon>
        <taxon>Desulfotomaculaceae</taxon>
        <taxon>Pelotomaculum</taxon>
    </lineage>
</organism>
<gene>
    <name evidence="1" type="ordered locus">PTH_2105</name>
</gene>
<sequence length="66" mass="6887">MICSSKSLLFRAALFILPLKDVTENRPLSRDSKPGLQLGAGKIIYFQPAQKGQTGLGAAVAAGGTL</sequence>
<dbReference type="STRING" id="370438.PTH_2105"/>
<proteinExistence type="predicted"/>
<accession>A5D0D5</accession>
<name>A5D0D5_PELTS</name>
<dbReference type="HOGENOM" id="CLU_2827329_0_0_9"/>
<protein>
    <submittedName>
        <fullName evidence="1">Uncharacterized protein</fullName>
    </submittedName>
</protein>
<dbReference type="EMBL" id="AP009389">
    <property type="protein sequence ID" value="BAF60286.1"/>
    <property type="molecule type" value="Genomic_DNA"/>
</dbReference>
<dbReference type="Proteomes" id="UP000006556">
    <property type="component" value="Chromosome"/>
</dbReference>
<evidence type="ECO:0000313" key="1">
    <source>
        <dbReference type="EMBL" id="BAF60286.1"/>
    </source>
</evidence>
<keyword evidence="2" id="KW-1185">Reference proteome</keyword>
<reference evidence="2" key="1">
    <citation type="journal article" date="2008" name="Genome Res.">
        <title>The genome of Pelotomaculum thermopropionicum reveals niche-associated evolution in anaerobic microbiota.</title>
        <authorList>
            <person name="Kosaka T."/>
            <person name="Kato S."/>
            <person name="Shimoyama T."/>
            <person name="Ishii S."/>
            <person name="Abe T."/>
            <person name="Watanabe K."/>
        </authorList>
    </citation>
    <scope>NUCLEOTIDE SEQUENCE [LARGE SCALE GENOMIC DNA]</scope>
    <source>
        <strain evidence="2">DSM 13744 / JCM 10971 / SI</strain>
    </source>
</reference>
<dbReference type="KEGG" id="pth:PTH_2105"/>
<evidence type="ECO:0000313" key="2">
    <source>
        <dbReference type="Proteomes" id="UP000006556"/>
    </source>
</evidence>